<proteinExistence type="predicted"/>
<dbReference type="Pfam" id="PF04230">
    <property type="entry name" value="PS_pyruv_trans"/>
    <property type="match status" value="1"/>
</dbReference>
<evidence type="ECO:0000259" key="1">
    <source>
        <dbReference type="Pfam" id="PF04230"/>
    </source>
</evidence>
<accession>A0ABQ3CT25</accession>
<protein>
    <submittedName>
        <fullName evidence="2">Exopolysaccharide glucosyl ketal-pyruvate-transferase</fullName>
    </submittedName>
</protein>
<reference evidence="3" key="1">
    <citation type="journal article" date="2019" name="Int. J. Syst. Evol. Microbiol.">
        <title>The Global Catalogue of Microorganisms (GCM) 10K type strain sequencing project: providing services to taxonomists for standard genome sequencing and annotation.</title>
        <authorList>
            <consortium name="The Broad Institute Genomics Platform"/>
            <consortium name="The Broad Institute Genome Sequencing Center for Infectious Disease"/>
            <person name="Wu L."/>
            <person name="Ma J."/>
        </authorList>
    </citation>
    <scope>NUCLEOTIDE SEQUENCE [LARGE SCALE GENOMIC DNA]</scope>
    <source>
        <strain evidence="3">KCTC 32465</strain>
    </source>
</reference>
<gene>
    <name evidence="2" type="ORF">GCM10008927_03130</name>
</gene>
<sequence>MTLRNALTGWWWKKTNNYGDILTPYVLEYVSGRAVKWAKRNDAEIISIGSVVDAVVKRKEDGADPVYVWGSGIKEPVSADVIDFAAISLLRGPLTAVALKMESAPQGDPGLIADRVFTGISKTKKYAVGIVPHVLHHNAPLVAKLQDALPNATLINLSTDNVTQTTQEIAQCDVILSSSLHGLIVADSFQIPNIWIDLGAIGNSSRFKFYDYALSVGRVLTSPMNIVDIVANGIPDITDTRYFDHLDAIKDTIENAFPSELAA</sequence>
<dbReference type="Proteomes" id="UP000634455">
    <property type="component" value="Unassembled WGS sequence"/>
</dbReference>
<dbReference type="RefSeq" id="WP_189638812.1">
    <property type="nucleotide sequence ID" value="NZ_BMZF01000001.1"/>
</dbReference>
<dbReference type="InterPro" id="IPR007345">
    <property type="entry name" value="Polysacch_pyruvyl_Trfase"/>
</dbReference>
<organism evidence="2 3">
    <name type="scientific">Paramylibacter ulvae</name>
    <dbReference type="NCBI Taxonomy" id="1651968"/>
    <lineage>
        <taxon>Bacteria</taxon>
        <taxon>Pseudomonadati</taxon>
        <taxon>Pseudomonadota</taxon>
        <taxon>Alphaproteobacteria</taxon>
        <taxon>Rhodobacterales</taxon>
        <taxon>Paracoccaceae</taxon>
        <taxon>Paramylibacter</taxon>
    </lineage>
</organism>
<name>A0ABQ3CT25_9RHOB</name>
<keyword evidence="3" id="KW-1185">Reference proteome</keyword>
<comment type="caution">
    <text evidence="2">The sequence shown here is derived from an EMBL/GenBank/DDBJ whole genome shotgun (WGS) entry which is preliminary data.</text>
</comment>
<evidence type="ECO:0000313" key="3">
    <source>
        <dbReference type="Proteomes" id="UP000634455"/>
    </source>
</evidence>
<dbReference type="EMBL" id="BMZF01000001">
    <property type="protein sequence ID" value="GHA42044.1"/>
    <property type="molecule type" value="Genomic_DNA"/>
</dbReference>
<feature type="domain" description="Polysaccharide pyruvyl transferase" evidence="1">
    <location>
        <begin position="117"/>
        <end position="197"/>
    </location>
</feature>
<evidence type="ECO:0000313" key="2">
    <source>
        <dbReference type="EMBL" id="GHA42044.1"/>
    </source>
</evidence>